<comment type="caution">
    <text evidence="2">The sequence shown here is derived from an EMBL/GenBank/DDBJ whole genome shotgun (WGS) entry which is preliminary data.</text>
</comment>
<keyword evidence="3" id="KW-1185">Reference proteome</keyword>
<accession>A0ABD2NML1</accession>
<sequence>MESLENNNDRKQMRSCHQKGWVENLEEVSREEDEGQELKYSIERIENRLNEVPPDINEIENIMKKLKNTNATGEKMVAADIGKTYGNKTESGLCIILEEV</sequence>
<dbReference type="EMBL" id="JABFTP020000124">
    <property type="protein sequence ID" value="KAL3279769.1"/>
    <property type="molecule type" value="Genomic_DNA"/>
</dbReference>
<dbReference type="Proteomes" id="UP001516400">
    <property type="component" value="Unassembled WGS sequence"/>
</dbReference>
<proteinExistence type="predicted"/>
<reference evidence="2 3" key="1">
    <citation type="journal article" date="2021" name="BMC Biol.">
        <title>Horizontally acquired antibacterial genes associated with adaptive radiation of ladybird beetles.</title>
        <authorList>
            <person name="Li H.S."/>
            <person name="Tang X.F."/>
            <person name="Huang Y.H."/>
            <person name="Xu Z.Y."/>
            <person name="Chen M.L."/>
            <person name="Du X.Y."/>
            <person name="Qiu B.Y."/>
            <person name="Chen P.T."/>
            <person name="Zhang W."/>
            <person name="Slipinski A."/>
            <person name="Escalona H.E."/>
            <person name="Waterhouse R.M."/>
            <person name="Zwick A."/>
            <person name="Pang H."/>
        </authorList>
    </citation>
    <scope>NUCLEOTIDE SEQUENCE [LARGE SCALE GENOMIC DNA]</scope>
    <source>
        <strain evidence="2">SYSU2018</strain>
    </source>
</reference>
<evidence type="ECO:0000313" key="2">
    <source>
        <dbReference type="EMBL" id="KAL3279769.1"/>
    </source>
</evidence>
<organism evidence="2 3">
    <name type="scientific">Cryptolaemus montrouzieri</name>
    <dbReference type="NCBI Taxonomy" id="559131"/>
    <lineage>
        <taxon>Eukaryota</taxon>
        <taxon>Metazoa</taxon>
        <taxon>Ecdysozoa</taxon>
        <taxon>Arthropoda</taxon>
        <taxon>Hexapoda</taxon>
        <taxon>Insecta</taxon>
        <taxon>Pterygota</taxon>
        <taxon>Neoptera</taxon>
        <taxon>Endopterygota</taxon>
        <taxon>Coleoptera</taxon>
        <taxon>Polyphaga</taxon>
        <taxon>Cucujiformia</taxon>
        <taxon>Coccinelloidea</taxon>
        <taxon>Coccinellidae</taxon>
        <taxon>Scymninae</taxon>
        <taxon>Scymnini</taxon>
        <taxon>Cryptolaemus</taxon>
    </lineage>
</organism>
<dbReference type="AlphaFoldDB" id="A0ABD2NML1"/>
<feature type="coiled-coil region" evidence="1">
    <location>
        <begin position="28"/>
        <end position="76"/>
    </location>
</feature>
<evidence type="ECO:0000256" key="1">
    <source>
        <dbReference type="SAM" id="Coils"/>
    </source>
</evidence>
<gene>
    <name evidence="2" type="ORF">HHI36_017277</name>
</gene>
<keyword evidence="1" id="KW-0175">Coiled coil</keyword>
<name>A0ABD2NML1_9CUCU</name>
<protein>
    <submittedName>
        <fullName evidence="2">Uncharacterized protein</fullName>
    </submittedName>
</protein>
<evidence type="ECO:0000313" key="3">
    <source>
        <dbReference type="Proteomes" id="UP001516400"/>
    </source>
</evidence>